<name>A0A076EYN5_RHOOP</name>
<protein>
    <recommendedName>
        <fullName evidence="3">DUF3263 domain-containing protein</fullName>
    </recommendedName>
</protein>
<reference evidence="1 2" key="1">
    <citation type="submission" date="2014-07" db="EMBL/GenBank/DDBJ databases">
        <title>Genome Sequence of Rhodococcus opacus Strain R7, a Biodegrader of Mono- and Polycyclic Aromatic Hydrocarbons.</title>
        <authorList>
            <person name="Di Gennaro P."/>
            <person name="Zampolli J."/>
            <person name="Presti I."/>
            <person name="Cappelletti M."/>
            <person name="D'Ursi P."/>
            <person name="Orro A."/>
            <person name="Mezzelani A."/>
            <person name="Milanesi L."/>
        </authorList>
    </citation>
    <scope>NUCLEOTIDE SEQUENCE [LARGE SCALE GENOMIC DNA]</scope>
    <source>
        <strain evidence="1 2">R7</strain>
        <plasmid evidence="1">pPDG1</plasmid>
    </source>
</reference>
<proteinExistence type="predicted"/>
<evidence type="ECO:0000313" key="2">
    <source>
        <dbReference type="Proteomes" id="UP000028488"/>
    </source>
</evidence>
<dbReference type="Proteomes" id="UP000028488">
    <property type="component" value="Plasmid pPDG1"/>
</dbReference>
<geneLocation type="plasmid" evidence="1 2">
    <name>pPDG1</name>
</geneLocation>
<dbReference type="AlphaFoldDB" id="A0A076EYN5"/>
<organism evidence="1 2">
    <name type="scientific">Rhodococcus opacus</name>
    <name type="common">Nocardia opaca</name>
    <dbReference type="NCBI Taxonomy" id="37919"/>
    <lineage>
        <taxon>Bacteria</taxon>
        <taxon>Bacillati</taxon>
        <taxon>Actinomycetota</taxon>
        <taxon>Actinomycetes</taxon>
        <taxon>Mycobacteriales</taxon>
        <taxon>Nocardiaceae</taxon>
        <taxon>Rhodococcus</taxon>
    </lineage>
</organism>
<evidence type="ECO:0008006" key="3">
    <source>
        <dbReference type="Google" id="ProtNLM"/>
    </source>
</evidence>
<keyword evidence="1" id="KW-0614">Plasmid</keyword>
<accession>A0A076EYN5</accession>
<dbReference type="RefSeq" id="WP_128642909.1">
    <property type="nucleotide sequence ID" value="NZ_CP008948.1"/>
</dbReference>
<evidence type="ECO:0000313" key="1">
    <source>
        <dbReference type="EMBL" id="AII10357.1"/>
    </source>
</evidence>
<sequence>MTTPLTPREQALRRLPQPYSLALRLRDAGVDDDQMCTYLDIDSHALPPLLELADAKLTAALRTTTPETEPEAQP</sequence>
<dbReference type="EMBL" id="CP008948">
    <property type="protein sequence ID" value="AII10357.1"/>
    <property type="molecule type" value="Genomic_DNA"/>
</dbReference>
<gene>
    <name evidence="1" type="ORF">EP51_39235</name>
</gene>